<evidence type="ECO:0000256" key="1">
    <source>
        <dbReference type="ARBA" id="ARBA00004141"/>
    </source>
</evidence>
<keyword evidence="6 8" id="KW-0472">Membrane</keyword>
<dbReference type="GO" id="GO:0015833">
    <property type="term" value="P:peptide transport"/>
    <property type="evidence" value="ECO:0007669"/>
    <property type="project" value="UniProtKB-KW"/>
</dbReference>
<feature type="region of interest" description="Disordered" evidence="7">
    <location>
        <begin position="127"/>
        <end position="172"/>
    </location>
</feature>
<evidence type="ECO:0000256" key="6">
    <source>
        <dbReference type="ARBA" id="ARBA00023136"/>
    </source>
</evidence>
<accession>A0A915CW32</accession>
<keyword evidence="5 8" id="KW-1133">Transmembrane helix</keyword>
<feature type="transmembrane region" description="Helical" evidence="8">
    <location>
        <begin position="89"/>
        <end position="114"/>
    </location>
</feature>
<dbReference type="Proteomes" id="UP000887574">
    <property type="component" value="Unplaced"/>
</dbReference>
<comment type="subcellular location">
    <subcellularLocation>
        <location evidence="1">Membrane</location>
        <topology evidence="1">Multi-pass membrane protein</topology>
    </subcellularLocation>
</comment>
<evidence type="ECO:0000256" key="3">
    <source>
        <dbReference type="ARBA" id="ARBA00022692"/>
    </source>
</evidence>
<dbReference type="Pfam" id="PF00854">
    <property type="entry name" value="PTR2"/>
    <property type="match status" value="1"/>
</dbReference>
<dbReference type="InterPro" id="IPR000109">
    <property type="entry name" value="POT_fam"/>
</dbReference>
<name>A0A915CW32_9BILA</name>
<dbReference type="Gene3D" id="1.20.1250.20">
    <property type="entry name" value="MFS general substrate transporter like domains"/>
    <property type="match status" value="1"/>
</dbReference>
<feature type="transmembrane region" description="Helical" evidence="8">
    <location>
        <begin position="25"/>
        <end position="49"/>
    </location>
</feature>
<evidence type="ECO:0000256" key="7">
    <source>
        <dbReference type="SAM" id="MobiDB-lite"/>
    </source>
</evidence>
<dbReference type="PANTHER" id="PTHR11654">
    <property type="entry name" value="OLIGOPEPTIDE TRANSPORTER-RELATED"/>
    <property type="match status" value="1"/>
</dbReference>
<dbReference type="InterPro" id="IPR036259">
    <property type="entry name" value="MFS_trans_sf"/>
</dbReference>
<keyword evidence="9" id="KW-1185">Reference proteome</keyword>
<evidence type="ECO:0000313" key="9">
    <source>
        <dbReference type="Proteomes" id="UP000887574"/>
    </source>
</evidence>
<sequence>MKERQVCIKAQKRIFQVVPDNTISILWQIPQIAIITAAEILFSITGYEFSYSQSGPSMKSVVQALWILTTAVGDTLIITMVLIDFKDLALLSLVYAVMMLLVIFVFALLAVFYYEYRDISADENEYEFEEEDLGNHEDSALDNTQKQEPQKEQLGFNNLGYYKNSDDWSAKL</sequence>
<feature type="transmembrane region" description="Helical" evidence="8">
    <location>
        <begin position="61"/>
        <end position="83"/>
    </location>
</feature>
<reference evidence="10" key="1">
    <citation type="submission" date="2022-11" db="UniProtKB">
        <authorList>
            <consortium name="WormBaseParasite"/>
        </authorList>
    </citation>
    <scope>IDENTIFICATION</scope>
</reference>
<keyword evidence="3 8" id="KW-0812">Transmembrane</keyword>
<evidence type="ECO:0000256" key="5">
    <source>
        <dbReference type="ARBA" id="ARBA00022989"/>
    </source>
</evidence>
<dbReference type="GO" id="GO:0022857">
    <property type="term" value="F:transmembrane transporter activity"/>
    <property type="evidence" value="ECO:0007669"/>
    <property type="project" value="InterPro"/>
</dbReference>
<proteinExistence type="inferred from homology"/>
<dbReference type="WBParaSite" id="jg12849">
    <property type="protein sequence ID" value="jg12849"/>
    <property type="gene ID" value="jg12849"/>
</dbReference>
<keyword evidence="4" id="KW-0813">Transport</keyword>
<comment type="similarity">
    <text evidence="2">Belongs to the major facilitator superfamily. Proton-dependent oligopeptide transporter (POT/PTR) (TC 2.A.17) family.</text>
</comment>
<keyword evidence="4" id="KW-0653">Protein transport</keyword>
<dbReference type="GO" id="GO:0016020">
    <property type="term" value="C:membrane"/>
    <property type="evidence" value="ECO:0007669"/>
    <property type="project" value="UniProtKB-SubCell"/>
</dbReference>
<keyword evidence="4" id="KW-0571">Peptide transport</keyword>
<evidence type="ECO:0000256" key="2">
    <source>
        <dbReference type="ARBA" id="ARBA00005982"/>
    </source>
</evidence>
<protein>
    <submittedName>
        <fullName evidence="10">Uncharacterized protein</fullName>
    </submittedName>
</protein>
<organism evidence="9 10">
    <name type="scientific">Ditylenchus dipsaci</name>
    <dbReference type="NCBI Taxonomy" id="166011"/>
    <lineage>
        <taxon>Eukaryota</taxon>
        <taxon>Metazoa</taxon>
        <taxon>Ecdysozoa</taxon>
        <taxon>Nematoda</taxon>
        <taxon>Chromadorea</taxon>
        <taxon>Rhabditida</taxon>
        <taxon>Tylenchina</taxon>
        <taxon>Tylenchomorpha</taxon>
        <taxon>Sphaerularioidea</taxon>
        <taxon>Anguinidae</taxon>
        <taxon>Anguininae</taxon>
        <taxon>Ditylenchus</taxon>
    </lineage>
</organism>
<dbReference type="AlphaFoldDB" id="A0A915CW32"/>
<evidence type="ECO:0000313" key="10">
    <source>
        <dbReference type="WBParaSite" id="jg12849"/>
    </source>
</evidence>
<evidence type="ECO:0000256" key="8">
    <source>
        <dbReference type="SAM" id="Phobius"/>
    </source>
</evidence>
<evidence type="ECO:0000256" key="4">
    <source>
        <dbReference type="ARBA" id="ARBA00022856"/>
    </source>
</evidence>
<dbReference type="SUPFAM" id="SSF103473">
    <property type="entry name" value="MFS general substrate transporter"/>
    <property type="match status" value="1"/>
</dbReference>